<dbReference type="AlphaFoldDB" id="A0A1I7Y6I1"/>
<dbReference type="Proteomes" id="UP000095287">
    <property type="component" value="Unplaced"/>
</dbReference>
<dbReference type="PANTHER" id="PTHR36522:SF1">
    <property type="entry name" value="AT HOOK-CONTAINING PROTEIN ATTF-4"/>
    <property type="match status" value="1"/>
</dbReference>
<dbReference type="PANTHER" id="PTHR36522">
    <property type="entry name" value="AT HOOK-CONTAINING PROTEIN ATTF-4"/>
    <property type="match status" value="1"/>
</dbReference>
<feature type="compositionally biased region" description="Polar residues" evidence="1">
    <location>
        <begin position="210"/>
        <end position="219"/>
    </location>
</feature>
<accession>A0A1I7Y6I1</accession>
<feature type="compositionally biased region" description="Basic residues" evidence="1">
    <location>
        <begin position="192"/>
        <end position="203"/>
    </location>
</feature>
<feature type="compositionally biased region" description="Polar residues" evidence="1">
    <location>
        <begin position="77"/>
        <end position="86"/>
    </location>
</feature>
<evidence type="ECO:0000313" key="3">
    <source>
        <dbReference type="WBParaSite" id="L893_g1317.t2"/>
    </source>
</evidence>
<feature type="region of interest" description="Disordered" evidence="1">
    <location>
        <begin position="192"/>
        <end position="219"/>
    </location>
</feature>
<evidence type="ECO:0000256" key="1">
    <source>
        <dbReference type="SAM" id="MobiDB-lite"/>
    </source>
</evidence>
<feature type="region of interest" description="Disordered" evidence="1">
    <location>
        <begin position="77"/>
        <end position="117"/>
    </location>
</feature>
<proteinExistence type="predicted"/>
<dbReference type="InterPro" id="IPR038839">
    <property type="entry name" value="Attf-4-like"/>
</dbReference>
<evidence type="ECO:0000313" key="2">
    <source>
        <dbReference type="Proteomes" id="UP000095287"/>
    </source>
</evidence>
<dbReference type="WBParaSite" id="L893_g1317.t2">
    <property type="protein sequence ID" value="L893_g1317.t2"/>
    <property type="gene ID" value="L893_g1317"/>
</dbReference>
<keyword evidence="2" id="KW-1185">Reference proteome</keyword>
<protein>
    <submittedName>
        <fullName evidence="3">BEN domain-containing protein</fullName>
    </submittedName>
</protein>
<name>A0A1I7Y6I1_9BILA</name>
<organism evidence="2 3">
    <name type="scientific">Steinernema glaseri</name>
    <dbReference type="NCBI Taxonomy" id="37863"/>
    <lineage>
        <taxon>Eukaryota</taxon>
        <taxon>Metazoa</taxon>
        <taxon>Ecdysozoa</taxon>
        <taxon>Nematoda</taxon>
        <taxon>Chromadorea</taxon>
        <taxon>Rhabditida</taxon>
        <taxon>Tylenchina</taxon>
        <taxon>Panagrolaimomorpha</taxon>
        <taxon>Strongyloidoidea</taxon>
        <taxon>Steinernematidae</taxon>
        <taxon>Steinernema</taxon>
    </lineage>
</organism>
<reference evidence="3" key="1">
    <citation type="submission" date="2016-11" db="UniProtKB">
        <authorList>
            <consortium name="WormBaseParasite"/>
        </authorList>
    </citation>
    <scope>IDENTIFICATION</scope>
</reference>
<feature type="region of interest" description="Disordered" evidence="1">
    <location>
        <begin position="135"/>
        <end position="156"/>
    </location>
</feature>
<sequence>MRHLALHRRTGPSQHGVHLSYIASGAFPSLLAASYWRGFKYSIDCPLNVRGVRAQHIYRRKTKKIFGQLEVANTITEAENQNSNHSSDLEAEIEAESRSDSGELELEPEPRRNVYIPDDPNLVVLENGEIVTQESIDAKRMRTESPSSNAGDPTHEELNNYLTVLSHQMALIMKKLDVKPCACDNCKPVAKRHNANSRKRSVPSHHPYTASLSAQSSRKTSTNSVDVLKIIQAQKADYEKIVEKQLNASEVPTSTASTSTPQLSALNTPAGTPFAVQTPEILYSPDFLQALQQQTHCATVRGRGRGRPMLIGDELHNNLVDFLVNYEMSNSTRLYPSQAIKMATDFIRQKQPGLLAEDGGSIVLKMTWAMKLVTHVRSRKQKFTELINRTFGDKMTGEASSTGTSSPSYSTPTENALFVNDNGGNMAEELKSDSPDMSYTQLMAFLHQSKSE</sequence>